<evidence type="ECO:0000259" key="2">
    <source>
        <dbReference type="Pfam" id="PF01243"/>
    </source>
</evidence>
<feature type="region of interest" description="Disordered" evidence="1">
    <location>
        <begin position="190"/>
        <end position="210"/>
    </location>
</feature>
<dbReference type="PANTHER" id="PTHR42815">
    <property type="entry name" value="FAD-BINDING, PUTATIVE (AFU_ORTHOLOGUE AFUA_6G07600)-RELATED"/>
    <property type="match status" value="1"/>
</dbReference>
<dbReference type="InterPro" id="IPR012349">
    <property type="entry name" value="Split_barrel_FMN-bd"/>
</dbReference>
<sequence>MSHSFTKGQRTVQTQSDSIRLADAIAEGAVHSTITDEDRKFIEDRDMFFLATVDADGRVNCSYKGGLPGFVRVIDEHTIAFPIYDGNGMFMTAGSIIDKGEVGLLFINFEGQMRMRLNGVASLNFDDPILPNYPEAQYIVRVEAREVFINCPRYIHKLKLVEHSVFVPKSGTETPIAEWKANMIEHGAGDLLSSQDPALTSDEPDEMKQR</sequence>
<organism evidence="3">
    <name type="scientific">marine metagenome</name>
    <dbReference type="NCBI Taxonomy" id="408172"/>
    <lineage>
        <taxon>unclassified sequences</taxon>
        <taxon>metagenomes</taxon>
        <taxon>ecological metagenomes</taxon>
    </lineage>
</organism>
<gene>
    <name evidence="3" type="ORF">METZ01_LOCUS394115</name>
</gene>
<dbReference type="PANTHER" id="PTHR42815:SF2">
    <property type="entry name" value="FAD-BINDING, PUTATIVE (AFU_ORTHOLOGUE AFUA_6G07600)-RELATED"/>
    <property type="match status" value="1"/>
</dbReference>
<dbReference type="Pfam" id="PF01243">
    <property type="entry name" value="PNPOx_N"/>
    <property type="match status" value="1"/>
</dbReference>
<protein>
    <recommendedName>
        <fullName evidence="2">Pyridoxamine 5'-phosphate oxidase N-terminal domain-containing protein</fullName>
    </recommendedName>
</protein>
<feature type="domain" description="Pyridoxamine 5'-phosphate oxidase N-terminal" evidence="2">
    <location>
        <begin position="34"/>
        <end position="131"/>
    </location>
</feature>
<reference evidence="3" key="1">
    <citation type="submission" date="2018-05" db="EMBL/GenBank/DDBJ databases">
        <authorList>
            <person name="Lanie J.A."/>
            <person name="Ng W.-L."/>
            <person name="Kazmierczak K.M."/>
            <person name="Andrzejewski T.M."/>
            <person name="Davidsen T.M."/>
            <person name="Wayne K.J."/>
            <person name="Tettelin H."/>
            <person name="Glass J.I."/>
            <person name="Rusch D."/>
            <person name="Podicherti R."/>
            <person name="Tsui H.-C.T."/>
            <person name="Winkler M.E."/>
        </authorList>
    </citation>
    <scope>NUCLEOTIDE SEQUENCE</scope>
</reference>
<evidence type="ECO:0000256" key="1">
    <source>
        <dbReference type="SAM" id="MobiDB-lite"/>
    </source>
</evidence>
<dbReference type="SUPFAM" id="SSF50475">
    <property type="entry name" value="FMN-binding split barrel"/>
    <property type="match status" value="1"/>
</dbReference>
<proteinExistence type="predicted"/>
<evidence type="ECO:0000313" key="3">
    <source>
        <dbReference type="EMBL" id="SVD41261.1"/>
    </source>
</evidence>
<dbReference type="EMBL" id="UINC01149040">
    <property type="protein sequence ID" value="SVD41261.1"/>
    <property type="molecule type" value="Genomic_DNA"/>
</dbReference>
<accession>A0A382V5U1</accession>
<dbReference type="Gene3D" id="2.30.110.10">
    <property type="entry name" value="Electron Transport, Fmn-binding Protein, Chain A"/>
    <property type="match status" value="1"/>
</dbReference>
<dbReference type="InterPro" id="IPR011576">
    <property type="entry name" value="Pyridox_Oxase_N"/>
</dbReference>
<dbReference type="AlphaFoldDB" id="A0A382V5U1"/>
<name>A0A382V5U1_9ZZZZ</name>